<evidence type="ECO:0000256" key="6">
    <source>
        <dbReference type="ARBA" id="ARBA00023136"/>
    </source>
</evidence>
<dbReference type="EMBL" id="OAOP01000003">
    <property type="protein sequence ID" value="SNX69548.1"/>
    <property type="molecule type" value="Genomic_DNA"/>
</dbReference>
<feature type="transmembrane region" description="Helical" evidence="7">
    <location>
        <begin position="67"/>
        <end position="86"/>
    </location>
</feature>
<dbReference type="Pfam" id="PF07690">
    <property type="entry name" value="MFS_1"/>
    <property type="match status" value="1"/>
</dbReference>
<dbReference type="PROSITE" id="PS50850">
    <property type="entry name" value="MFS"/>
    <property type="match status" value="1"/>
</dbReference>
<keyword evidence="6 7" id="KW-0472">Membrane</keyword>
<dbReference type="GO" id="GO:0005886">
    <property type="term" value="C:plasma membrane"/>
    <property type="evidence" value="ECO:0007669"/>
    <property type="project" value="UniProtKB-SubCell"/>
</dbReference>
<feature type="transmembrane region" description="Helical" evidence="7">
    <location>
        <begin position="381"/>
        <end position="403"/>
    </location>
</feature>
<evidence type="ECO:0000313" key="10">
    <source>
        <dbReference type="Proteomes" id="UP000219546"/>
    </source>
</evidence>
<keyword evidence="3" id="KW-1003">Cell membrane</keyword>
<evidence type="ECO:0000256" key="5">
    <source>
        <dbReference type="ARBA" id="ARBA00022989"/>
    </source>
</evidence>
<feature type="transmembrane region" description="Helical" evidence="7">
    <location>
        <begin position="355"/>
        <end position="375"/>
    </location>
</feature>
<feature type="transmembrane region" description="Helical" evidence="7">
    <location>
        <begin position="30"/>
        <end position="55"/>
    </location>
</feature>
<dbReference type="InterPro" id="IPR020846">
    <property type="entry name" value="MFS_dom"/>
</dbReference>
<evidence type="ECO:0000256" key="1">
    <source>
        <dbReference type="ARBA" id="ARBA00004651"/>
    </source>
</evidence>
<keyword evidence="4 7" id="KW-0812">Transmembrane</keyword>
<dbReference type="PANTHER" id="PTHR43124:SF10">
    <property type="entry name" value="PURINE EFFLUX PUMP PBUE"/>
    <property type="match status" value="1"/>
</dbReference>
<proteinExistence type="predicted"/>
<feature type="transmembrane region" description="Helical" evidence="7">
    <location>
        <begin position="318"/>
        <end position="334"/>
    </location>
</feature>
<feature type="transmembrane region" description="Helical" evidence="7">
    <location>
        <begin position="181"/>
        <end position="203"/>
    </location>
</feature>
<evidence type="ECO:0000313" key="9">
    <source>
        <dbReference type="EMBL" id="SNX69548.1"/>
    </source>
</evidence>
<name>A0A285CR53_9BACI</name>
<dbReference type="PANTHER" id="PTHR43124">
    <property type="entry name" value="PURINE EFFLUX PUMP PBUE"/>
    <property type="match status" value="1"/>
</dbReference>
<keyword evidence="2" id="KW-0813">Transport</keyword>
<evidence type="ECO:0000256" key="4">
    <source>
        <dbReference type="ARBA" id="ARBA00022692"/>
    </source>
</evidence>
<evidence type="ECO:0000256" key="3">
    <source>
        <dbReference type="ARBA" id="ARBA00022475"/>
    </source>
</evidence>
<organism evidence="9 10">
    <name type="scientific">Bacillus oleivorans</name>
    <dbReference type="NCBI Taxonomy" id="1448271"/>
    <lineage>
        <taxon>Bacteria</taxon>
        <taxon>Bacillati</taxon>
        <taxon>Bacillota</taxon>
        <taxon>Bacilli</taxon>
        <taxon>Bacillales</taxon>
        <taxon>Bacillaceae</taxon>
        <taxon>Bacillus</taxon>
    </lineage>
</organism>
<keyword evidence="10" id="KW-1185">Reference proteome</keyword>
<feature type="transmembrane region" description="Helical" evidence="7">
    <location>
        <begin position="261"/>
        <end position="282"/>
    </location>
</feature>
<reference evidence="9 10" key="1">
    <citation type="submission" date="2017-08" db="EMBL/GenBank/DDBJ databases">
        <authorList>
            <person name="de Groot N.N."/>
        </authorList>
    </citation>
    <scope>NUCLEOTIDE SEQUENCE [LARGE SCALE GENOMIC DNA]</scope>
    <source>
        <strain evidence="9 10">JC228</strain>
    </source>
</reference>
<dbReference type="GO" id="GO:0022857">
    <property type="term" value="F:transmembrane transporter activity"/>
    <property type="evidence" value="ECO:0007669"/>
    <property type="project" value="InterPro"/>
</dbReference>
<gene>
    <name evidence="9" type="ORF">SAMN05877753_103108</name>
</gene>
<feature type="domain" description="Major facilitator superfamily (MFS) profile" evidence="8">
    <location>
        <begin position="29"/>
        <end position="407"/>
    </location>
</feature>
<dbReference type="Proteomes" id="UP000219546">
    <property type="component" value="Unassembled WGS sequence"/>
</dbReference>
<feature type="transmembrane region" description="Helical" evidence="7">
    <location>
        <begin position="153"/>
        <end position="175"/>
    </location>
</feature>
<sequence>MFSQKNPHRLFILYPSRIERTKKQTMNVKVFILALSTVAVGLVELIVGGILPTIAADLNISISSAGQLISVFALIYAIAGPVLLVLTSKMERKKLYLTSLFIFFLGNIMTYFSQNFTFMMIARVLTAASTALIVVLSLTIAAKIVAPAHRAKALGLIYMGISSSLVLGVPVGVLISDTFGWRVLFLGIAVLSIGSMVLISLFLERIPGEGEQTMSLSKQIKAVGSAKIGSAHLATLFMLAGHYTLYAYFTPLLENDLHLNSTWVSICYFVFGIAAVGGGAFGGTLSDWIGARKSIIIVISAFAIVLGLLPLATSSLVLFIPVMIVWAALSWSLAPAQQSYLIQTDPATSDIQQSFNNSALQIGISLGSVIGGIVLNQTESVTSTAYVGSFIVVISLLCAVFSLTRPAIRRENTFVNSSIQSS</sequence>
<feature type="transmembrane region" description="Helical" evidence="7">
    <location>
        <begin position="294"/>
        <end position="312"/>
    </location>
</feature>
<evidence type="ECO:0000256" key="2">
    <source>
        <dbReference type="ARBA" id="ARBA00022448"/>
    </source>
</evidence>
<dbReference type="Gene3D" id="1.20.1250.20">
    <property type="entry name" value="MFS general substrate transporter like domains"/>
    <property type="match status" value="2"/>
</dbReference>
<dbReference type="CDD" id="cd17324">
    <property type="entry name" value="MFS_NepI_like"/>
    <property type="match status" value="1"/>
</dbReference>
<dbReference type="InterPro" id="IPR050189">
    <property type="entry name" value="MFS_Efflux_Transporters"/>
</dbReference>
<evidence type="ECO:0000259" key="8">
    <source>
        <dbReference type="PROSITE" id="PS50850"/>
    </source>
</evidence>
<dbReference type="InterPro" id="IPR036259">
    <property type="entry name" value="MFS_trans_sf"/>
</dbReference>
<feature type="transmembrane region" description="Helical" evidence="7">
    <location>
        <begin position="95"/>
        <end position="112"/>
    </location>
</feature>
<comment type="subcellular location">
    <subcellularLocation>
        <location evidence="1">Cell membrane</location>
        <topology evidence="1">Multi-pass membrane protein</topology>
    </subcellularLocation>
</comment>
<dbReference type="InterPro" id="IPR011701">
    <property type="entry name" value="MFS"/>
</dbReference>
<feature type="transmembrane region" description="Helical" evidence="7">
    <location>
        <begin position="224"/>
        <end position="249"/>
    </location>
</feature>
<protein>
    <submittedName>
        <fullName evidence="9">DHA1 family purine base/nucleoside efflux pump-like MFS transporter</fullName>
    </submittedName>
</protein>
<accession>A0A285CR53</accession>
<dbReference type="SUPFAM" id="SSF103473">
    <property type="entry name" value="MFS general substrate transporter"/>
    <property type="match status" value="1"/>
</dbReference>
<feature type="transmembrane region" description="Helical" evidence="7">
    <location>
        <begin position="118"/>
        <end position="141"/>
    </location>
</feature>
<keyword evidence="5 7" id="KW-1133">Transmembrane helix</keyword>
<dbReference type="AlphaFoldDB" id="A0A285CR53"/>
<evidence type="ECO:0000256" key="7">
    <source>
        <dbReference type="SAM" id="Phobius"/>
    </source>
</evidence>